<keyword evidence="4 8" id="KW-0418">Kinase</keyword>
<dbReference type="InterPro" id="IPR017441">
    <property type="entry name" value="Protein_kinase_ATP_BS"/>
</dbReference>
<proteinExistence type="predicted"/>
<dbReference type="InterPro" id="IPR008271">
    <property type="entry name" value="Ser/Thr_kinase_AS"/>
</dbReference>
<evidence type="ECO:0000256" key="6">
    <source>
        <dbReference type="PROSITE-ProRule" id="PRU10141"/>
    </source>
</evidence>
<evidence type="ECO:0000259" key="7">
    <source>
        <dbReference type="PROSITE" id="PS50011"/>
    </source>
</evidence>
<keyword evidence="5 6" id="KW-0067">ATP-binding</keyword>
<dbReference type="EMBL" id="JAOAOG010000298">
    <property type="protein sequence ID" value="KAJ6231783.1"/>
    <property type="molecule type" value="Genomic_DNA"/>
</dbReference>
<feature type="domain" description="Protein kinase" evidence="7">
    <location>
        <begin position="3"/>
        <end position="256"/>
    </location>
</feature>
<keyword evidence="9" id="KW-1185">Reference proteome</keyword>
<dbReference type="PANTHER" id="PTHR24346">
    <property type="entry name" value="MAP/MICROTUBULE AFFINITY-REGULATING KINASE"/>
    <property type="match status" value="1"/>
</dbReference>
<dbReference type="Pfam" id="PF00069">
    <property type="entry name" value="Pkinase"/>
    <property type="match status" value="1"/>
</dbReference>
<dbReference type="Proteomes" id="UP001150062">
    <property type="component" value="Unassembled WGS sequence"/>
</dbReference>
<evidence type="ECO:0000313" key="8">
    <source>
        <dbReference type="EMBL" id="KAJ6231783.1"/>
    </source>
</evidence>
<dbReference type="PANTHER" id="PTHR24346:SF82">
    <property type="entry name" value="KP78A-RELATED"/>
    <property type="match status" value="1"/>
</dbReference>
<protein>
    <submittedName>
        <fullName evidence="8">Protein kinase</fullName>
    </submittedName>
</protein>
<feature type="binding site" evidence="6">
    <location>
        <position position="32"/>
    </location>
    <ligand>
        <name>ATP</name>
        <dbReference type="ChEBI" id="CHEBI:30616"/>
    </ligand>
</feature>
<dbReference type="InterPro" id="IPR000719">
    <property type="entry name" value="Prot_kinase_dom"/>
</dbReference>
<sequence>MHNTKGRTLGTGSFSKVKLAVHNETGQKVAIKILSKSRLAQQQNLMNKVKREITVQRLIKHPSILQIFEVFETNDFIFLILEYVSGGELFDYIVECGTVPSDEARQFFQQIIYGLEHIHSFSITHRDLKPENLLLDINKNVKIADFGMARVMEVSGLLQTSCGSPHYASPEVLKGKGYDGQKSDIWSCGVILYSLLNGCLPFDESTYPELINVVKSGKFEFVENLPEIEKDLIIRMLTVDPEKRITLKQIKKHAWFTYNFPQGYIPPSPVIDYQKKIGSAINIESIDKEIVDQLGNIEWVDSGKIIKALQSNSLNSIKIIYELFRKRKNKFKKNNNKKIKNRINEKNVKRKRRGSLPVGKTKRSPNRIRRKSINETSQRFKKFSSNIEQSKVLQLHQLVKRTEEENDLDYDDFSEIVNKVSNLDLVFNNNNNWKNSKNNFEKISQKISLSAPINLRKKKTIRNRKIINNQKIPTNNKNIYTGNSPSRIPSILSSKIDIPRKLFENDINLKEKDKNNNMFFFEEESNNNSNSSNEDLSIYFNNNTRNKQKTSRSIQIKNNNNINNKNKNSQYRNIDFNNRNRNANTNTNINTNMNIHQNNNYNNNQNNNNNQNYFFKNSFNFNNNPVFQFNLNLNNIIYNNQKNTNNISTSKYFNENNNQIKDYEEEKISKKFNEQKNFNYTNNKQNQIFGSPLFHRRSKIYQQQNNFPNNFNKLNQKQNQTQSQNHNHNQNFNQNQNQNQYFNQNQNFNQNQPLKIKQEKNEEIGKSNIWLNSVLNKKQQKKLNQKLKQQLKIAKKGLYKSLEQNQNLPIYICQDRMIAVSSASFLDVILKLQNGLTICNFEWSYPSLSILIGKINKIKIKIKIEKVNFEQIVKILTKNILDNKKNQKPNNKKKTSEKDSLEQIFKTEQLIFEELASWGQQKEIKWNLILHFIWKAGTSKTFIEEVNNVIRFISQ</sequence>
<evidence type="ECO:0000256" key="2">
    <source>
        <dbReference type="ARBA" id="ARBA00022679"/>
    </source>
</evidence>
<dbReference type="PROSITE" id="PS50011">
    <property type="entry name" value="PROTEIN_KINASE_DOM"/>
    <property type="match status" value="1"/>
</dbReference>
<dbReference type="Gene3D" id="1.10.510.10">
    <property type="entry name" value="Transferase(Phosphotransferase) domain 1"/>
    <property type="match status" value="1"/>
</dbReference>
<dbReference type="PROSITE" id="PS00108">
    <property type="entry name" value="PROTEIN_KINASE_ST"/>
    <property type="match status" value="1"/>
</dbReference>
<organism evidence="8 9">
    <name type="scientific">Anaeramoeba flamelloides</name>
    <dbReference type="NCBI Taxonomy" id="1746091"/>
    <lineage>
        <taxon>Eukaryota</taxon>
        <taxon>Metamonada</taxon>
        <taxon>Anaeramoebidae</taxon>
        <taxon>Anaeramoeba</taxon>
    </lineage>
</organism>
<evidence type="ECO:0000256" key="5">
    <source>
        <dbReference type="ARBA" id="ARBA00022840"/>
    </source>
</evidence>
<evidence type="ECO:0000256" key="3">
    <source>
        <dbReference type="ARBA" id="ARBA00022741"/>
    </source>
</evidence>
<name>A0ABQ8XJB7_9EUKA</name>
<keyword evidence="2" id="KW-0808">Transferase</keyword>
<evidence type="ECO:0000256" key="1">
    <source>
        <dbReference type="ARBA" id="ARBA00022527"/>
    </source>
</evidence>
<reference evidence="8" key="1">
    <citation type="submission" date="2022-08" db="EMBL/GenBank/DDBJ databases">
        <title>Novel sulfate-reducing endosymbionts in the free-living metamonad Anaeramoeba.</title>
        <authorList>
            <person name="Jerlstrom-Hultqvist J."/>
            <person name="Cepicka I."/>
            <person name="Gallot-Lavallee L."/>
            <person name="Salas-Leiva D."/>
            <person name="Curtis B.A."/>
            <person name="Zahonova K."/>
            <person name="Pipaliya S."/>
            <person name="Dacks J."/>
            <person name="Roger A.J."/>
        </authorList>
    </citation>
    <scope>NUCLEOTIDE SEQUENCE</scope>
    <source>
        <strain evidence="8">Schooner1</strain>
    </source>
</reference>
<evidence type="ECO:0000256" key="4">
    <source>
        <dbReference type="ARBA" id="ARBA00022777"/>
    </source>
</evidence>
<comment type="caution">
    <text evidence="8">The sequence shown here is derived from an EMBL/GenBank/DDBJ whole genome shotgun (WGS) entry which is preliminary data.</text>
</comment>
<keyword evidence="3 6" id="KW-0547">Nucleotide-binding</keyword>
<gene>
    <name evidence="8" type="ORF">M0813_05514</name>
</gene>
<dbReference type="InterPro" id="IPR011009">
    <property type="entry name" value="Kinase-like_dom_sf"/>
</dbReference>
<keyword evidence="1" id="KW-0723">Serine/threonine-protein kinase</keyword>
<dbReference type="GO" id="GO:0016301">
    <property type="term" value="F:kinase activity"/>
    <property type="evidence" value="ECO:0007669"/>
    <property type="project" value="UniProtKB-KW"/>
</dbReference>
<accession>A0ABQ8XJB7</accession>
<dbReference type="SMART" id="SM00220">
    <property type="entry name" value="S_TKc"/>
    <property type="match status" value="1"/>
</dbReference>
<evidence type="ECO:0000313" key="9">
    <source>
        <dbReference type="Proteomes" id="UP001150062"/>
    </source>
</evidence>
<dbReference type="PROSITE" id="PS00107">
    <property type="entry name" value="PROTEIN_KINASE_ATP"/>
    <property type="match status" value="1"/>
</dbReference>
<dbReference type="SUPFAM" id="SSF56112">
    <property type="entry name" value="Protein kinase-like (PK-like)"/>
    <property type="match status" value="1"/>
</dbReference>